<feature type="transmembrane region" description="Helical" evidence="2">
    <location>
        <begin position="481"/>
        <end position="502"/>
    </location>
</feature>
<keyword evidence="2" id="KW-1133">Transmembrane helix</keyword>
<dbReference type="SUPFAM" id="SSF101756">
    <property type="entry name" value="Hypothetical protein YgiW"/>
    <property type="match status" value="1"/>
</dbReference>
<organism evidence="5 6">
    <name type="scientific">Candidatus Uhrbacteria bacterium CG10_big_fil_rev_8_21_14_0_10_50_16</name>
    <dbReference type="NCBI Taxonomy" id="1975039"/>
    <lineage>
        <taxon>Bacteria</taxon>
        <taxon>Candidatus Uhriibacteriota</taxon>
    </lineage>
</organism>
<name>A0A2H0RLQ7_9BACT</name>
<evidence type="ECO:0000313" key="5">
    <source>
        <dbReference type="EMBL" id="PIR47479.1"/>
    </source>
</evidence>
<proteinExistence type="predicted"/>
<dbReference type="Proteomes" id="UP000230084">
    <property type="component" value="Unassembled WGS sequence"/>
</dbReference>
<dbReference type="Gene3D" id="2.60.40.1260">
    <property type="entry name" value="Lamin Tail domain"/>
    <property type="match status" value="1"/>
</dbReference>
<dbReference type="InterPro" id="IPR036700">
    <property type="entry name" value="BOBF_sf"/>
</dbReference>
<dbReference type="EMBL" id="PCYM01000006">
    <property type="protein sequence ID" value="PIR47479.1"/>
    <property type="molecule type" value="Genomic_DNA"/>
</dbReference>
<dbReference type="AlphaFoldDB" id="A0A2H0RLQ7"/>
<feature type="chain" id="PRO_5013930612" description="LTD domain-containing protein" evidence="3">
    <location>
        <begin position="24"/>
        <end position="513"/>
    </location>
</feature>
<feature type="compositionally biased region" description="Polar residues" evidence="1">
    <location>
        <begin position="217"/>
        <end position="226"/>
    </location>
</feature>
<dbReference type="SUPFAM" id="SSF74853">
    <property type="entry name" value="Lamin A/C globular tail domain"/>
    <property type="match status" value="1"/>
</dbReference>
<evidence type="ECO:0000259" key="4">
    <source>
        <dbReference type="PROSITE" id="PS51841"/>
    </source>
</evidence>
<dbReference type="InterPro" id="IPR001322">
    <property type="entry name" value="Lamin_tail_dom"/>
</dbReference>
<keyword evidence="2" id="KW-0812">Transmembrane</keyword>
<evidence type="ECO:0000256" key="2">
    <source>
        <dbReference type="SAM" id="Phobius"/>
    </source>
</evidence>
<feature type="domain" description="LTD" evidence="4">
    <location>
        <begin position="74"/>
        <end position="223"/>
    </location>
</feature>
<feature type="region of interest" description="Disordered" evidence="1">
    <location>
        <begin position="199"/>
        <end position="262"/>
    </location>
</feature>
<feature type="signal peptide" evidence="3">
    <location>
        <begin position="1"/>
        <end position="23"/>
    </location>
</feature>
<dbReference type="InterPro" id="IPR036415">
    <property type="entry name" value="Lamin_tail_dom_sf"/>
</dbReference>
<keyword evidence="2" id="KW-0472">Membrane</keyword>
<evidence type="ECO:0000313" key="6">
    <source>
        <dbReference type="Proteomes" id="UP000230084"/>
    </source>
</evidence>
<protein>
    <recommendedName>
        <fullName evidence="4">LTD domain-containing protein</fullName>
    </recommendedName>
</protein>
<feature type="compositionally biased region" description="Low complexity" evidence="1">
    <location>
        <begin position="227"/>
        <end position="262"/>
    </location>
</feature>
<evidence type="ECO:0000256" key="3">
    <source>
        <dbReference type="SAM" id="SignalP"/>
    </source>
</evidence>
<sequence length="513" mass="53768">MQTVLTRLFVLGLLVSAPFSVSAATINLSDWNVTATESATHKLNLAVEYLGSEDLAPAQDPIVLDVTAPPTDTVEAVVTPTASQPNDILINEFVSDPIAGQEEWVELYNNTEQEINLVGWSLVDGSGKATLLDGSIASESYVLVHQPKGALNNSGDLIQLYNASQIWIDGVAYGDWEDATASAVNDPFSVGRDSANVFVQMDPTPGEPNREPVDAAQTETQNDVSIATSNANTDTTQTTTQTDTSYDNATGDDSTTSTNTTCTTTESAAVTSDNTSSADPFVQLSDIRSYPAGTKLLTEGLVSALPGVLGKQLFYLAGSGVQVFLYSADFPTLQRGTRVRVSGELTDVQGETRLKASQTSDIQIMSQEDAPQPHDVTSTQVGEETEGWLVRLTGSVTEKSSGELMLADANGEIHVVIKPTTGIAMSSNVGDTLTVTGVVSQTTSGYRLLPRDQQDIVVRTEAENQDPAVAGTLGSSGGGGAGIALSGAALLSMAGSAGVYYLRKRAAAKLVTA</sequence>
<evidence type="ECO:0000256" key="1">
    <source>
        <dbReference type="SAM" id="MobiDB-lite"/>
    </source>
</evidence>
<gene>
    <name evidence="5" type="ORF">COV06_03420</name>
</gene>
<dbReference type="PROSITE" id="PS51841">
    <property type="entry name" value="LTD"/>
    <property type="match status" value="1"/>
</dbReference>
<reference evidence="5 6" key="1">
    <citation type="submission" date="2017-09" db="EMBL/GenBank/DDBJ databases">
        <title>Depth-based differentiation of microbial function through sediment-hosted aquifers and enrichment of novel symbionts in the deep terrestrial subsurface.</title>
        <authorList>
            <person name="Probst A.J."/>
            <person name="Ladd B."/>
            <person name="Jarett J.K."/>
            <person name="Geller-Mcgrath D.E."/>
            <person name="Sieber C.M."/>
            <person name="Emerson J.B."/>
            <person name="Anantharaman K."/>
            <person name="Thomas B.C."/>
            <person name="Malmstrom R."/>
            <person name="Stieglmeier M."/>
            <person name="Klingl A."/>
            <person name="Woyke T."/>
            <person name="Ryan C.M."/>
            <person name="Banfield J.F."/>
        </authorList>
    </citation>
    <scope>NUCLEOTIDE SEQUENCE [LARGE SCALE GENOMIC DNA]</scope>
    <source>
        <strain evidence="5">CG10_big_fil_rev_8_21_14_0_10_50_16</strain>
    </source>
</reference>
<dbReference type="Pfam" id="PF00932">
    <property type="entry name" value="LTD"/>
    <property type="match status" value="1"/>
</dbReference>
<comment type="caution">
    <text evidence="5">The sequence shown here is derived from an EMBL/GenBank/DDBJ whole genome shotgun (WGS) entry which is preliminary data.</text>
</comment>
<keyword evidence="3" id="KW-0732">Signal</keyword>
<accession>A0A2H0RLQ7</accession>